<evidence type="ECO:0000313" key="2">
    <source>
        <dbReference type="EMBL" id="CAB4641482.1"/>
    </source>
</evidence>
<organism evidence="2">
    <name type="scientific">freshwater metagenome</name>
    <dbReference type="NCBI Taxonomy" id="449393"/>
    <lineage>
        <taxon>unclassified sequences</taxon>
        <taxon>metagenomes</taxon>
        <taxon>ecological metagenomes</taxon>
    </lineage>
</organism>
<dbReference type="EMBL" id="CAEZWV010000011">
    <property type="protein sequence ID" value="CAB4669575.1"/>
    <property type="molecule type" value="Genomic_DNA"/>
</dbReference>
<dbReference type="EMBL" id="CAEZVQ010000157">
    <property type="protein sequence ID" value="CAB4641482.1"/>
    <property type="molecule type" value="Genomic_DNA"/>
</dbReference>
<dbReference type="GO" id="GO:0030234">
    <property type="term" value="F:enzyme regulator activity"/>
    <property type="evidence" value="ECO:0007669"/>
    <property type="project" value="InterPro"/>
</dbReference>
<sequence length="99" mass="10753">MNTVPLQLVTIISESVVEQKLIADIKACGAKGYSVGHVHGEGVTGKHALDLNGPSIRLETVVTEKVAQAILDMLSAKYFNKYATIAWMTPAQVTRPDRF</sequence>
<dbReference type="EMBL" id="CAEZWJ010000024">
    <property type="protein sequence ID" value="CAB4655870.1"/>
    <property type="molecule type" value="Genomic_DNA"/>
</dbReference>
<dbReference type="GO" id="GO:0006808">
    <property type="term" value="P:regulation of nitrogen utilization"/>
    <property type="evidence" value="ECO:0007669"/>
    <property type="project" value="InterPro"/>
</dbReference>
<dbReference type="SUPFAM" id="SSF54913">
    <property type="entry name" value="GlnB-like"/>
    <property type="match status" value="1"/>
</dbReference>
<dbReference type="InterPro" id="IPR002187">
    <property type="entry name" value="N-reg_PII"/>
</dbReference>
<dbReference type="EMBL" id="CAEZVQ010000030">
    <property type="protein sequence ID" value="CAB4632005.1"/>
    <property type="molecule type" value="Genomic_DNA"/>
</dbReference>
<dbReference type="Gene3D" id="3.30.70.120">
    <property type="match status" value="1"/>
</dbReference>
<name>A0A6J6JWR6_9ZZZZ</name>
<evidence type="ECO:0000313" key="1">
    <source>
        <dbReference type="EMBL" id="CAB4632005.1"/>
    </source>
</evidence>
<proteinExistence type="predicted"/>
<dbReference type="Pfam" id="PF00543">
    <property type="entry name" value="P-II"/>
    <property type="match status" value="1"/>
</dbReference>
<protein>
    <submittedName>
        <fullName evidence="2">Unannotated protein</fullName>
    </submittedName>
</protein>
<dbReference type="InterPro" id="IPR015867">
    <property type="entry name" value="N-reg_PII/ATP_PRibTrfase_C"/>
</dbReference>
<accession>A0A6J6JWR6</accession>
<dbReference type="InterPro" id="IPR011322">
    <property type="entry name" value="N-reg_PII-like_a/b"/>
</dbReference>
<evidence type="ECO:0000313" key="4">
    <source>
        <dbReference type="EMBL" id="CAB4669575.1"/>
    </source>
</evidence>
<evidence type="ECO:0000313" key="3">
    <source>
        <dbReference type="EMBL" id="CAB4655870.1"/>
    </source>
</evidence>
<reference evidence="2" key="1">
    <citation type="submission" date="2020-05" db="EMBL/GenBank/DDBJ databases">
        <authorList>
            <person name="Chiriac C."/>
            <person name="Salcher M."/>
            <person name="Ghai R."/>
            <person name="Kavagutti S V."/>
        </authorList>
    </citation>
    <scope>NUCLEOTIDE SEQUENCE</scope>
</reference>
<dbReference type="AlphaFoldDB" id="A0A6J6JWR6"/>
<gene>
    <name evidence="1" type="ORF">UFOPK2086_00391</name>
    <name evidence="2" type="ORF">UFOPK2086_01031</name>
    <name evidence="3" type="ORF">UFOPK2214_00902</name>
    <name evidence="4" type="ORF">UFOPK2295_00715</name>
</gene>